<dbReference type="AlphaFoldDB" id="A0A654BAP2"/>
<organism evidence="2 3">
    <name type="scientific">Sphingobacterium multivorum</name>
    <dbReference type="NCBI Taxonomy" id="28454"/>
    <lineage>
        <taxon>Bacteria</taxon>
        <taxon>Pseudomonadati</taxon>
        <taxon>Bacteroidota</taxon>
        <taxon>Sphingobacteriia</taxon>
        <taxon>Sphingobacteriales</taxon>
        <taxon>Sphingobacteriaceae</taxon>
        <taxon>Sphingobacterium</taxon>
    </lineage>
</organism>
<dbReference type="RefSeq" id="WP_159332696.1">
    <property type="nucleotide sequence ID" value="NZ_DALYVY010000004.1"/>
</dbReference>
<reference evidence="2 3" key="1">
    <citation type="submission" date="2019-10" db="EMBL/GenBank/DDBJ databases">
        <authorList>
            <person name="Karimi E."/>
        </authorList>
    </citation>
    <scope>NUCLEOTIDE SEQUENCE [LARGE SCALE GENOMIC DNA]</scope>
    <source>
        <strain evidence="2">Sphingobacterium sp. 8BC</strain>
    </source>
</reference>
<feature type="signal peptide" evidence="1">
    <location>
        <begin position="1"/>
        <end position="19"/>
    </location>
</feature>
<dbReference type="Proteomes" id="UP000432350">
    <property type="component" value="Unassembled WGS sequence"/>
</dbReference>
<gene>
    <name evidence="2" type="ORF">SPHINGO8BC_20048</name>
</gene>
<accession>A0A654BAP2</accession>
<evidence type="ECO:0000256" key="1">
    <source>
        <dbReference type="SAM" id="SignalP"/>
    </source>
</evidence>
<evidence type="ECO:0000313" key="2">
    <source>
        <dbReference type="EMBL" id="VXC77195.1"/>
    </source>
</evidence>
<dbReference type="EMBL" id="CABWMV010000012">
    <property type="protein sequence ID" value="VXC77195.1"/>
    <property type="molecule type" value="Genomic_DNA"/>
</dbReference>
<keyword evidence="1" id="KW-0732">Signal</keyword>
<proteinExistence type="predicted"/>
<name>A0A654BAP2_SPHMU</name>
<evidence type="ECO:0000313" key="3">
    <source>
        <dbReference type="Proteomes" id="UP000432350"/>
    </source>
</evidence>
<feature type="chain" id="PRO_5024829156" evidence="1">
    <location>
        <begin position="20"/>
        <end position="87"/>
    </location>
</feature>
<protein>
    <submittedName>
        <fullName evidence="2">Uncharacterized protein</fullName>
    </submittedName>
</protein>
<sequence length="87" mass="10065">MHRLTILLFFTILFFTHHAYSQNSGWEKVDKQLSEASNDSTRILAYYKVASEIYRSNPTEAQEIVSRGLSLAKDKRFATLQIDLLNL</sequence>